<evidence type="ECO:0000256" key="1">
    <source>
        <dbReference type="SAM" id="Phobius"/>
    </source>
</evidence>
<dbReference type="GO" id="GO:0003677">
    <property type="term" value="F:DNA binding"/>
    <property type="evidence" value="ECO:0007669"/>
    <property type="project" value="InterPro"/>
</dbReference>
<reference evidence="2 3" key="1">
    <citation type="submission" date="2015-11" db="EMBL/GenBank/DDBJ databases">
        <title>Butyribacter intestini gen. nov., sp. nov., a butyric acid-producing bacterium of the family Lachnospiraceae isolated from the human faeces.</title>
        <authorList>
            <person name="Zou Y."/>
            <person name="Xue W."/>
            <person name="Luo G."/>
            <person name="Lv M."/>
        </authorList>
    </citation>
    <scope>NUCLEOTIDE SEQUENCE [LARGE SCALE GENOMIC DNA]</scope>
    <source>
        <strain evidence="2 3">ACET-33324</strain>
    </source>
</reference>
<dbReference type="SUPFAM" id="SSF53041">
    <property type="entry name" value="Resolvase-like"/>
    <property type="match status" value="1"/>
</dbReference>
<evidence type="ECO:0000313" key="2">
    <source>
        <dbReference type="EMBL" id="KSV57817.1"/>
    </source>
</evidence>
<evidence type="ECO:0008006" key="4">
    <source>
        <dbReference type="Google" id="ProtNLM"/>
    </source>
</evidence>
<organism evidence="2 3">
    <name type="scientific">Acetivibrio ethanolgignens</name>
    <dbReference type="NCBI Taxonomy" id="290052"/>
    <lineage>
        <taxon>Bacteria</taxon>
        <taxon>Bacillati</taxon>
        <taxon>Bacillota</taxon>
        <taxon>Clostridia</taxon>
        <taxon>Eubacteriales</taxon>
        <taxon>Oscillospiraceae</taxon>
        <taxon>Acetivibrio</taxon>
    </lineage>
</organism>
<name>A0A0V8QCM2_9FIRM</name>
<dbReference type="GO" id="GO:0000150">
    <property type="term" value="F:DNA strand exchange activity"/>
    <property type="evidence" value="ECO:0007669"/>
    <property type="project" value="InterPro"/>
</dbReference>
<protein>
    <recommendedName>
        <fullName evidence="4">Resolvase/invertase-type recombinase catalytic domain-containing protein</fullName>
    </recommendedName>
</protein>
<keyword evidence="1" id="KW-1133">Transmembrane helix</keyword>
<keyword evidence="1" id="KW-0472">Membrane</keyword>
<dbReference type="Proteomes" id="UP000054874">
    <property type="component" value="Unassembled WGS sequence"/>
</dbReference>
<keyword evidence="3" id="KW-1185">Reference proteome</keyword>
<keyword evidence="1" id="KW-0812">Transmembrane</keyword>
<dbReference type="AlphaFoldDB" id="A0A0V8QCM2"/>
<accession>A0A0V8QCM2</accession>
<dbReference type="OrthoDB" id="2055464at2"/>
<comment type="caution">
    <text evidence="2">The sequence shown here is derived from an EMBL/GenBank/DDBJ whole genome shotgun (WGS) entry which is preliminary data.</text>
</comment>
<dbReference type="RefSeq" id="WP_058353872.1">
    <property type="nucleotide sequence ID" value="NZ_CABMMD010000197.1"/>
</dbReference>
<sequence length="172" mass="19438">MIYGFISSLDDETTKVFFRSKKIRGNNIYNAGSLGELISVLQSGDVVYTVSCNRFASVHQIYTFARFCHERDIILHFVAEPYLDMDNGKQWRPAVAKVIASMVESEQKAKEMMAQGFKMSDSQWEYAYRCFEMMNLVNPIRTGLGTMAVLVAFVVAGSGLWNYRCVGLGTCH</sequence>
<evidence type="ECO:0000313" key="3">
    <source>
        <dbReference type="Proteomes" id="UP000054874"/>
    </source>
</evidence>
<dbReference type="EMBL" id="LNAM01000197">
    <property type="protein sequence ID" value="KSV57817.1"/>
    <property type="molecule type" value="Genomic_DNA"/>
</dbReference>
<dbReference type="Gene3D" id="3.40.50.1390">
    <property type="entry name" value="Resolvase, N-terminal catalytic domain"/>
    <property type="match status" value="1"/>
</dbReference>
<feature type="transmembrane region" description="Helical" evidence="1">
    <location>
        <begin position="143"/>
        <end position="163"/>
    </location>
</feature>
<gene>
    <name evidence="2" type="ORF">ASU35_03630</name>
</gene>
<proteinExistence type="predicted"/>
<dbReference type="InterPro" id="IPR036162">
    <property type="entry name" value="Resolvase-like_N_sf"/>
</dbReference>